<dbReference type="Proteomes" id="UP000293701">
    <property type="component" value="Unassembled WGS sequence"/>
</dbReference>
<protein>
    <submittedName>
        <fullName evidence="1">Uncharacterized protein</fullName>
    </submittedName>
</protein>
<accession>A0A4R0SBX2</accession>
<sequence>MAGVDYALNGVALDSQYCRVALGSTLFAGVSVSRSKVSAPFRHGTIPSGFAPSFEERSVTLKVTAFRAGALGRADAAGLDSSRLARLCTAPSLTLARRVNGQAQQAVVELASLEADDGGTVLDRLTPFTAVFAMPQVWWRDPNAYDRQVAANTTDWLWPSAVQWRQEYWTRWSGTANDSTSLMADFVTMWIGEPNNSPSLLIPLSSGIPDGMFGDAPVTDPIIRLPKGVSSASVTDPTSNTGVIWQGAVNANAYTYVDVGNCLAWQSTADHQWTQSGTDVTGGLDYPAGGLLQCWPNPVDNGYRLTSKITGSGEPLLVHVRRAWW</sequence>
<comment type="caution">
    <text evidence="1">The sequence shown here is derived from an EMBL/GenBank/DDBJ whole genome shotgun (WGS) entry which is preliminary data.</text>
</comment>
<evidence type="ECO:0000313" key="1">
    <source>
        <dbReference type="EMBL" id="TCD74944.1"/>
    </source>
</evidence>
<dbReference type="AlphaFoldDB" id="A0A4R0SBX2"/>
<organism evidence="1 2">
    <name type="scientific">Bifidobacterium longum subsp. longum</name>
    <dbReference type="NCBI Taxonomy" id="1679"/>
    <lineage>
        <taxon>Bacteria</taxon>
        <taxon>Bacillati</taxon>
        <taxon>Actinomycetota</taxon>
        <taxon>Actinomycetes</taxon>
        <taxon>Bifidobacteriales</taxon>
        <taxon>Bifidobacteriaceae</taxon>
        <taxon>Bifidobacterium</taxon>
    </lineage>
</organism>
<reference evidence="1 2" key="1">
    <citation type="journal article" date="2018" name="Sci. Rep.">
        <title>Genomic diversity and distribution of Bifidobacterium longum subsp. longum across the human lifespan.</title>
        <authorList>
            <person name="Odamaki T."/>
            <person name="Bottacini F."/>
            <person name="Kato K."/>
            <person name="Mitsuyama E."/>
            <person name="Yoshida K."/>
            <person name="Horigome A."/>
            <person name="Xiao J.Z."/>
            <person name="van Sinderen D."/>
        </authorList>
    </citation>
    <scope>NUCLEOTIDE SEQUENCE [LARGE SCALE GENOMIC DNA]</scope>
    <source>
        <strain evidence="1 2">MCC10002</strain>
    </source>
</reference>
<dbReference type="RefSeq" id="WP_131218236.1">
    <property type="nucleotide sequence ID" value="NZ_SHPM01000015.1"/>
</dbReference>
<name>A0A4R0SBX2_BIFLL</name>
<dbReference type="EMBL" id="SHPM01000015">
    <property type="protein sequence ID" value="TCD74944.1"/>
    <property type="molecule type" value="Genomic_DNA"/>
</dbReference>
<proteinExistence type="predicted"/>
<gene>
    <name evidence="1" type="ORF">MCC10002_0660</name>
</gene>
<evidence type="ECO:0000313" key="2">
    <source>
        <dbReference type="Proteomes" id="UP000293701"/>
    </source>
</evidence>